<dbReference type="AlphaFoldDB" id="A8NKA2"/>
<evidence type="ECO:0000313" key="2">
    <source>
        <dbReference type="EMBL" id="EAU87368.2"/>
    </source>
</evidence>
<proteinExistence type="predicted"/>
<evidence type="ECO:0000313" key="3">
    <source>
        <dbReference type="Proteomes" id="UP000001861"/>
    </source>
</evidence>
<name>A8NKA2_COPC7</name>
<keyword evidence="1" id="KW-0472">Membrane</keyword>
<accession>A8NKA2</accession>
<protein>
    <submittedName>
        <fullName evidence="2">Uncharacterized protein</fullName>
    </submittedName>
</protein>
<comment type="caution">
    <text evidence="2">The sequence shown here is derived from an EMBL/GenBank/DDBJ whole genome shotgun (WGS) entry which is preliminary data.</text>
</comment>
<dbReference type="RefSeq" id="XP_001834391.2">
    <property type="nucleotide sequence ID" value="XM_001834339.2"/>
</dbReference>
<dbReference type="HOGENOM" id="CLU_1461235_0_0_1"/>
<feature type="transmembrane region" description="Helical" evidence="1">
    <location>
        <begin position="17"/>
        <end position="35"/>
    </location>
</feature>
<organism evidence="2 3">
    <name type="scientific">Coprinopsis cinerea (strain Okayama-7 / 130 / ATCC MYA-4618 / FGSC 9003)</name>
    <name type="common">Inky cap fungus</name>
    <name type="synonym">Hormographiella aspergillata</name>
    <dbReference type="NCBI Taxonomy" id="240176"/>
    <lineage>
        <taxon>Eukaryota</taxon>
        <taxon>Fungi</taxon>
        <taxon>Dikarya</taxon>
        <taxon>Basidiomycota</taxon>
        <taxon>Agaricomycotina</taxon>
        <taxon>Agaricomycetes</taxon>
        <taxon>Agaricomycetidae</taxon>
        <taxon>Agaricales</taxon>
        <taxon>Agaricineae</taxon>
        <taxon>Psathyrellaceae</taxon>
        <taxon>Coprinopsis</taxon>
    </lineage>
</organism>
<dbReference type="KEGG" id="cci:CC1G_02127"/>
<keyword evidence="1" id="KW-1133">Transmembrane helix</keyword>
<dbReference type="GeneID" id="6010905"/>
<feature type="transmembrane region" description="Helical" evidence="1">
    <location>
        <begin position="106"/>
        <end position="130"/>
    </location>
</feature>
<keyword evidence="3" id="KW-1185">Reference proteome</keyword>
<evidence type="ECO:0000256" key="1">
    <source>
        <dbReference type="SAM" id="Phobius"/>
    </source>
</evidence>
<dbReference type="VEuPathDB" id="FungiDB:CC1G_02127"/>
<dbReference type="EMBL" id="AACS02000010">
    <property type="protein sequence ID" value="EAU87368.2"/>
    <property type="molecule type" value="Genomic_DNA"/>
</dbReference>
<dbReference type="eggNOG" id="ENOG502R0II">
    <property type="taxonomic scope" value="Eukaryota"/>
</dbReference>
<sequence length="185" mass="20479">MGSLPPITPRQRILHRCIYVSLGLSLIIFALSMVFLGLLSFFLSIVAFAFTLAFNITMLVYKNKEDKIRYVSDPGDNAPIALDQVGSQPSSHPPSSRAHIPAICRLPTIISSFVISAFWLAAFGVLVYWVVNFYKFEPSDDEYKMLGATYAEVVLVFLEAALVVFIGITALKERNQLLSNVSGRA</sequence>
<reference evidence="2 3" key="1">
    <citation type="journal article" date="2010" name="Proc. Natl. Acad. Sci. U.S.A.">
        <title>Insights into evolution of multicellular fungi from the assembled chromosomes of the mushroom Coprinopsis cinerea (Coprinus cinereus).</title>
        <authorList>
            <person name="Stajich J.E."/>
            <person name="Wilke S.K."/>
            <person name="Ahren D."/>
            <person name="Au C.H."/>
            <person name="Birren B.W."/>
            <person name="Borodovsky M."/>
            <person name="Burns C."/>
            <person name="Canback B."/>
            <person name="Casselton L.A."/>
            <person name="Cheng C.K."/>
            <person name="Deng J."/>
            <person name="Dietrich F.S."/>
            <person name="Fargo D.C."/>
            <person name="Farman M.L."/>
            <person name="Gathman A.C."/>
            <person name="Goldberg J."/>
            <person name="Guigo R."/>
            <person name="Hoegger P.J."/>
            <person name="Hooker J.B."/>
            <person name="Huggins A."/>
            <person name="James T.Y."/>
            <person name="Kamada T."/>
            <person name="Kilaru S."/>
            <person name="Kodira C."/>
            <person name="Kues U."/>
            <person name="Kupfer D."/>
            <person name="Kwan H.S."/>
            <person name="Lomsadze A."/>
            <person name="Li W."/>
            <person name="Lilly W.W."/>
            <person name="Ma L.J."/>
            <person name="Mackey A.J."/>
            <person name="Manning G."/>
            <person name="Martin F."/>
            <person name="Muraguchi H."/>
            <person name="Natvig D.O."/>
            <person name="Palmerini H."/>
            <person name="Ramesh M.A."/>
            <person name="Rehmeyer C.J."/>
            <person name="Roe B.A."/>
            <person name="Shenoy N."/>
            <person name="Stanke M."/>
            <person name="Ter-Hovhannisyan V."/>
            <person name="Tunlid A."/>
            <person name="Velagapudi R."/>
            <person name="Vision T.J."/>
            <person name="Zeng Q."/>
            <person name="Zolan M.E."/>
            <person name="Pukkila P.J."/>
        </authorList>
    </citation>
    <scope>NUCLEOTIDE SEQUENCE [LARGE SCALE GENOMIC DNA]</scope>
    <source>
        <strain evidence="3">Okayama-7 / 130 / ATCC MYA-4618 / FGSC 9003</strain>
    </source>
</reference>
<gene>
    <name evidence="2" type="ORF">CC1G_02127</name>
</gene>
<dbReference type="OMA" id="WCMKERR"/>
<feature type="transmembrane region" description="Helical" evidence="1">
    <location>
        <begin position="41"/>
        <end position="61"/>
    </location>
</feature>
<keyword evidence="1" id="KW-0812">Transmembrane</keyword>
<dbReference type="OrthoDB" id="2853572at2759"/>
<feature type="transmembrane region" description="Helical" evidence="1">
    <location>
        <begin position="150"/>
        <end position="171"/>
    </location>
</feature>
<dbReference type="Proteomes" id="UP000001861">
    <property type="component" value="Unassembled WGS sequence"/>
</dbReference>
<dbReference type="InParanoid" id="A8NKA2"/>